<dbReference type="RefSeq" id="WP_212774970.1">
    <property type="nucleotide sequence ID" value="NZ_AP024601.1"/>
</dbReference>
<organism evidence="1 2">
    <name type="scientific">Polycladomyces abyssicola</name>
    <dbReference type="NCBI Taxonomy" id="1125966"/>
    <lineage>
        <taxon>Bacteria</taxon>
        <taxon>Bacillati</taxon>
        <taxon>Bacillota</taxon>
        <taxon>Bacilli</taxon>
        <taxon>Bacillales</taxon>
        <taxon>Thermoactinomycetaceae</taxon>
        <taxon>Polycladomyces</taxon>
    </lineage>
</organism>
<dbReference type="AlphaFoldDB" id="A0A8D5UGG0"/>
<dbReference type="EMBL" id="AP024601">
    <property type="protein sequence ID" value="BCU81804.1"/>
    <property type="molecule type" value="Genomic_DNA"/>
</dbReference>
<accession>A0A8D5UGG0</accession>
<reference evidence="1" key="2">
    <citation type="journal article" date="2021" name="Microbiol. Resour. Announc.">
        <title>Complete Genome Sequence of Polycladomyces abyssicola JIR-001T, Isolated from Hemipelagic Sediment in Deep Seawater.</title>
        <authorList>
            <person name="Tsubouchi T."/>
            <person name="Kaneko Y."/>
        </authorList>
    </citation>
    <scope>NUCLEOTIDE SEQUENCE</scope>
    <source>
        <strain evidence="1">JIR-001</strain>
    </source>
</reference>
<evidence type="ECO:0000313" key="1">
    <source>
        <dbReference type="EMBL" id="BCU81804.1"/>
    </source>
</evidence>
<reference evidence="1" key="1">
    <citation type="journal article" date="2013" name="Int. J. Syst. Evol. Microbiol.">
        <title>Polycladomyces abyssicola gen. nov., sp. nov., a thermophilic filamentous bacterium isolated from hemipelagic sediment.</title>
        <authorList>
            <person name="Tsubouchi T."/>
            <person name="Shimane Y."/>
            <person name="Mori K."/>
            <person name="Usui K."/>
            <person name="Hiraki T."/>
            <person name="Tame A."/>
            <person name="Uematsu K."/>
            <person name="Maruyama T."/>
            <person name="Hatada Y."/>
        </authorList>
    </citation>
    <scope>NUCLEOTIDE SEQUENCE</scope>
    <source>
        <strain evidence="1">JIR-001</strain>
    </source>
</reference>
<sequence>MNLADLLTYADIEQLRRMQEHYGVDGDAHSKHHLICSLLRYLGSSSVLIALVRGMEEEERRFLQLLCLDSREVYSMEDLLSKERMAWGKTEGKPRELVGKGLRSGWLFPGVTSDSRQLYRVPLDFRQRVMRVMAELKRQSLSSDQPEPTVYRDEQGLIQQDLNRFLSFVSQHIVQLTSDGAIYRQQQRQLLAQFAVREEPIMKKGYRFGFGRRYHQYPDRFSLIYDYAYYQGYIAEELDGYLRLTELGAGKIVTECTDEVTEMIRFWIRLYRHPLPYLPVLIRWVDLLAGDRWMSSSDLLLALEGWVHDYYYETREQLFHRLLKMMLYLGLVRLGEGSGGGWLVRTTPLGRRFLEQGSGLGEQEIEEDFFRPSHSR</sequence>
<protein>
    <submittedName>
        <fullName evidence="1">Uncharacterized protein</fullName>
    </submittedName>
</protein>
<proteinExistence type="predicted"/>
<gene>
    <name evidence="1" type="ORF">JIR001_15870</name>
</gene>
<name>A0A8D5UGG0_9BACL</name>
<evidence type="ECO:0000313" key="2">
    <source>
        <dbReference type="Proteomes" id="UP000677436"/>
    </source>
</evidence>
<dbReference type="KEGG" id="pabs:JIR001_15870"/>
<keyword evidence="2" id="KW-1185">Reference proteome</keyword>
<dbReference type="Proteomes" id="UP000677436">
    <property type="component" value="Chromosome"/>
</dbReference>